<protein>
    <submittedName>
        <fullName evidence="3">Uncharacterized protein</fullName>
    </submittedName>
</protein>
<evidence type="ECO:0000256" key="1">
    <source>
        <dbReference type="PROSITE-ProRule" id="PRU00339"/>
    </source>
</evidence>
<name>A0A0K8SFK1_LYGHE</name>
<accession>A0A0K8SFK1</accession>
<dbReference type="EMBL" id="GBRD01013758">
    <property type="protein sequence ID" value="JAG52068.1"/>
    <property type="molecule type" value="Transcribed_RNA"/>
</dbReference>
<dbReference type="PROSITE" id="PS50005">
    <property type="entry name" value="TPR"/>
    <property type="match status" value="1"/>
</dbReference>
<reference evidence="3" key="1">
    <citation type="submission" date="2014-09" db="EMBL/GenBank/DDBJ databases">
        <authorList>
            <person name="Magalhaes I.L.F."/>
            <person name="Oliveira U."/>
            <person name="Santos F.R."/>
            <person name="Vidigal T.H.D.A."/>
            <person name="Brescovit A.D."/>
            <person name="Santos A.J."/>
        </authorList>
    </citation>
    <scope>NUCLEOTIDE SEQUENCE</scope>
</reference>
<feature type="region of interest" description="Disordered" evidence="2">
    <location>
        <begin position="81"/>
        <end position="141"/>
    </location>
</feature>
<organism evidence="3">
    <name type="scientific">Lygus hesperus</name>
    <name type="common">Western plant bug</name>
    <dbReference type="NCBI Taxonomy" id="30085"/>
    <lineage>
        <taxon>Eukaryota</taxon>
        <taxon>Metazoa</taxon>
        <taxon>Ecdysozoa</taxon>
        <taxon>Arthropoda</taxon>
        <taxon>Hexapoda</taxon>
        <taxon>Insecta</taxon>
        <taxon>Pterygota</taxon>
        <taxon>Neoptera</taxon>
        <taxon>Paraneoptera</taxon>
        <taxon>Hemiptera</taxon>
        <taxon>Heteroptera</taxon>
        <taxon>Panheteroptera</taxon>
        <taxon>Cimicomorpha</taxon>
        <taxon>Miridae</taxon>
        <taxon>Mirini</taxon>
        <taxon>Lygus</taxon>
    </lineage>
</organism>
<dbReference type="GO" id="GO:0034464">
    <property type="term" value="C:BBSome"/>
    <property type="evidence" value="ECO:0007669"/>
    <property type="project" value="InterPro"/>
</dbReference>
<dbReference type="PANTHER" id="PTHR44177">
    <property type="entry name" value="TETRATRICOPEPTIDE REPEAT PROTEIN 8"/>
    <property type="match status" value="1"/>
</dbReference>
<dbReference type="Pfam" id="PF13181">
    <property type="entry name" value="TPR_8"/>
    <property type="match status" value="1"/>
</dbReference>
<feature type="non-terminal residue" evidence="3">
    <location>
        <position position="1"/>
    </location>
</feature>
<dbReference type="PANTHER" id="PTHR44177:SF1">
    <property type="entry name" value="TETRATRICOPEPTIDE REPEAT PROTEIN 8"/>
    <property type="match status" value="1"/>
</dbReference>
<dbReference type="AlphaFoldDB" id="A0A0K8SFK1"/>
<dbReference type="CDD" id="cd21341">
    <property type="entry name" value="TTC8_N"/>
    <property type="match status" value="1"/>
</dbReference>
<dbReference type="SMART" id="SM00028">
    <property type="entry name" value="TPR"/>
    <property type="match status" value="7"/>
</dbReference>
<dbReference type="Gene3D" id="1.25.40.10">
    <property type="entry name" value="Tetratricopeptide repeat domain"/>
    <property type="match status" value="1"/>
</dbReference>
<evidence type="ECO:0000256" key="2">
    <source>
        <dbReference type="SAM" id="MobiDB-lite"/>
    </source>
</evidence>
<keyword evidence="1" id="KW-0802">TPR repeat</keyword>
<feature type="repeat" description="TPR" evidence="1">
    <location>
        <begin position="347"/>
        <end position="380"/>
    </location>
</feature>
<proteinExistence type="predicted"/>
<evidence type="ECO:0000313" key="3">
    <source>
        <dbReference type="EMBL" id="JAG52068.1"/>
    </source>
</evidence>
<dbReference type="GO" id="GO:0036064">
    <property type="term" value="C:ciliary basal body"/>
    <property type="evidence" value="ECO:0007669"/>
    <property type="project" value="TreeGrafter"/>
</dbReference>
<feature type="compositionally biased region" description="Polar residues" evidence="2">
    <location>
        <begin position="83"/>
        <end position="92"/>
    </location>
</feature>
<dbReference type="Pfam" id="PF13431">
    <property type="entry name" value="TPR_17"/>
    <property type="match status" value="1"/>
</dbReference>
<dbReference type="GO" id="GO:1905515">
    <property type="term" value="P:non-motile cilium assembly"/>
    <property type="evidence" value="ECO:0007669"/>
    <property type="project" value="InterPro"/>
</dbReference>
<dbReference type="InterPro" id="IPR028796">
    <property type="entry name" value="BBS8"/>
</dbReference>
<dbReference type="GO" id="GO:0097730">
    <property type="term" value="C:non-motile cilium"/>
    <property type="evidence" value="ECO:0007669"/>
    <property type="project" value="TreeGrafter"/>
</dbReference>
<sequence length="501" mass="56140">RPWVMDKFYEAFSLYRKRHFEKCAAVCTELLEKNPYDQAAWTLKMQSLTAQVMVDDIEAQEEGIADSLLDSETIAQAARPGTSLKTGANPTTAAGMRPRGATGRPLSGMVRPATQTGRATSLENALKTPRTARSARPVTSQAARTIRLGTASMMTQPDGPFIQITRLNLAKYATTEGIAKPLFLYIFYHENDVRNALDLAVEATKAAQFKDWWWKVALAKCYTTLGLTRDAEQQLRSALKQVPTIDAYLRLANLYTKLDQPLNVLELCTAGLQLFPNEVTLSQEIARVLEGLNNIPASVRYYREILNEDSTHVEAIACIAVNYFYCDQPEVALCFYRRLLQMGIYNAELFNNIGLCCYYAQHYDMMVNCFERALSLAEEETAAEVWYNVSHIAIGVGDLMLAVQCLRLCLSIDSNHAAAYNNLAVLLHKKGQTQEAIGYLQAAQSMGSYLFEPFYNHAYLAKELGDLQTSYNVVQKGLKAYPNHASSLDILRELDKYFQSL</sequence>
<dbReference type="SUPFAM" id="SSF48452">
    <property type="entry name" value="TPR-like"/>
    <property type="match status" value="2"/>
</dbReference>
<feature type="compositionally biased region" description="Polar residues" evidence="2">
    <location>
        <begin position="113"/>
        <end position="123"/>
    </location>
</feature>
<dbReference type="InterPro" id="IPR019734">
    <property type="entry name" value="TPR_rpt"/>
</dbReference>
<dbReference type="InterPro" id="IPR011990">
    <property type="entry name" value="TPR-like_helical_dom_sf"/>
</dbReference>